<dbReference type="Gene3D" id="3.30.70.270">
    <property type="match status" value="1"/>
</dbReference>
<dbReference type="PANTHER" id="PTHR33223">
    <property type="entry name" value="CCHC-TYPE DOMAIN-CONTAINING PROTEIN"/>
    <property type="match status" value="1"/>
</dbReference>
<accession>A0AA88VKK0</accession>
<evidence type="ECO:0000256" key="1">
    <source>
        <dbReference type="SAM" id="MobiDB-lite"/>
    </source>
</evidence>
<sequence length="571" mass="64305">MPPCESYDGIGDPMEHLARFTSGMNLHLVPDQIMCRAFPVTLNGAAHVWFQHLAPRSISCWAQLAESFRNNFLTSRIQRKNSSALFRIVQGPKESLKSYYARFNTEKLLIDNLDSGVTFAAMARGVRPGTPLRFSLNKRPPEHMADLLDRVEKYLRAKEDSMTTTQDEGISGRKRRDRPEGKIPEEPKRSRTTLSKHFTPLTTSREHILNQIKGQDILKWPKPMRMPADRRDAQLYCQFHKDHGHTTEECKVLRREIENLIARGHLKQFVKIERQGDLEEVLTPHGDALVISLQIDAYVIKRILVDTGSSADILFEEAFSQMKISRERIRPVSSPLYGFTGASAPVEGVIPLTVVAGSYPLQATQSIDFLVVKIKSAYNGILGRAGLNKLQAIASTFHLCMKFPTPNGIGVAKGDQAIAHKCYMASCKAEEALAIEDQRDEHTFRRAEPNIKNFKWTAECQTSFEALKEYLTAPPLLSKPLAGEELFLYLAIAESAVSAVLVRNQNSKQLPIDYVSKVLQGAELRYPDTEKLAFALLITARKLRSYFQSHSITVLTDKPLRRILHKPDVSG</sequence>
<dbReference type="SUPFAM" id="SSF56672">
    <property type="entry name" value="DNA/RNA polymerases"/>
    <property type="match status" value="1"/>
</dbReference>
<protein>
    <recommendedName>
        <fullName evidence="6">Retrotransposon gag domain-containing protein</fullName>
    </recommendedName>
</protein>
<evidence type="ECO:0000259" key="3">
    <source>
        <dbReference type="Pfam" id="PF17919"/>
    </source>
</evidence>
<reference evidence="4" key="1">
    <citation type="submission" date="2022-12" db="EMBL/GenBank/DDBJ databases">
        <title>Draft genome assemblies for two species of Escallonia (Escalloniales).</title>
        <authorList>
            <person name="Chanderbali A."/>
            <person name="Dervinis C."/>
            <person name="Anghel I."/>
            <person name="Soltis D."/>
            <person name="Soltis P."/>
            <person name="Zapata F."/>
        </authorList>
    </citation>
    <scope>NUCLEOTIDE SEQUENCE</scope>
    <source>
        <strain evidence="4">UCBG64.0493</strain>
        <tissue evidence="4">Leaf</tissue>
    </source>
</reference>
<proteinExistence type="predicted"/>
<dbReference type="EMBL" id="JAVXUP010001525">
    <property type="protein sequence ID" value="KAK3010617.1"/>
    <property type="molecule type" value="Genomic_DNA"/>
</dbReference>
<name>A0AA88VKK0_9ASTE</name>
<feature type="domain" description="Retrotransposon gag" evidence="2">
    <location>
        <begin position="37"/>
        <end position="127"/>
    </location>
</feature>
<organism evidence="4 5">
    <name type="scientific">Escallonia herrerae</name>
    <dbReference type="NCBI Taxonomy" id="1293975"/>
    <lineage>
        <taxon>Eukaryota</taxon>
        <taxon>Viridiplantae</taxon>
        <taxon>Streptophyta</taxon>
        <taxon>Embryophyta</taxon>
        <taxon>Tracheophyta</taxon>
        <taxon>Spermatophyta</taxon>
        <taxon>Magnoliopsida</taxon>
        <taxon>eudicotyledons</taxon>
        <taxon>Gunneridae</taxon>
        <taxon>Pentapetalae</taxon>
        <taxon>asterids</taxon>
        <taxon>campanulids</taxon>
        <taxon>Escalloniales</taxon>
        <taxon>Escalloniaceae</taxon>
        <taxon>Escallonia</taxon>
    </lineage>
</organism>
<dbReference type="InterPro" id="IPR043502">
    <property type="entry name" value="DNA/RNA_pol_sf"/>
</dbReference>
<evidence type="ECO:0008006" key="6">
    <source>
        <dbReference type="Google" id="ProtNLM"/>
    </source>
</evidence>
<dbReference type="AlphaFoldDB" id="A0AA88VKK0"/>
<dbReference type="InterPro" id="IPR043128">
    <property type="entry name" value="Rev_trsase/Diguanyl_cyclase"/>
</dbReference>
<comment type="caution">
    <text evidence="4">The sequence shown here is derived from an EMBL/GenBank/DDBJ whole genome shotgun (WGS) entry which is preliminary data.</text>
</comment>
<dbReference type="Pfam" id="PF03732">
    <property type="entry name" value="Retrotrans_gag"/>
    <property type="match status" value="1"/>
</dbReference>
<evidence type="ECO:0000259" key="2">
    <source>
        <dbReference type="Pfam" id="PF03732"/>
    </source>
</evidence>
<dbReference type="InterPro" id="IPR005162">
    <property type="entry name" value="Retrotrans_gag_dom"/>
</dbReference>
<feature type="compositionally biased region" description="Basic and acidic residues" evidence="1">
    <location>
        <begin position="177"/>
        <end position="189"/>
    </location>
</feature>
<dbReference type="InterPro" id="IPR021109">
    <property type="entry name" value="Peptidase_aspartic_dom_sf"/>
</dbReference>
<feature type="region of interest" description="Disordered" evidence="1">
    <location>
        <begin position="158"/>
        <end position="195"/>
    </location>
</feature>
<keyword evidence="5" id="KW-1185">Reference proteome</keyword>
<evidence type="ECO:0000313" key="5">
    <source>
        <dbReference type="Proteomes" id="UP001188597"/>
    </source>
</evidence>
<feature type="domain" description="Reverse transcriptase/retrotransposon-derived protein RNase H-like" evidence="3">
    <location>
        <begin position="456"/>
        <end position="554"/>
    </location>
</feature>
<dbReference type="Proteomes" id="UP001188597">
    <property type="component" value="Unassembled WGS sequence"/>
</dbReference>
<dbReference type="PANTHER" id="PTHR33223:SF10">
    <property type="entry name" value="AMINOTRANSFERASE-LIKE PLANT MOBILE DOMAIN-CONTAINING PROTEIN"/>
    <property type="match status" value="1"/>
</dbReference>
<dbReference type="Pfam" id="PF17919">
    <property type="entry name" value="RT_RNaseH_2"/>
    <property type="match status" value="1"/>
</dbReference>
<evidence type="ECO:0000313" key="4">
    <source>
        <dbReference type="EMBL" id="KAK3010617.1"/>
    </source>
</evidence>
<dbReference type="Gene3D" id="2.40.70.10">
    <property type="entry name" value="Acid Proteases"/>
    <property type="match status" value="1"/>
</dbReference>
<gene>
    <name evidence="4" type="ORF">RJ639_010793</name>
</gene>
<dbReference type="InterPro" id="IPR041577">
    <property type="entry name" value="RT_RNaseH_2"/>
</dbReference>
<dbReference type="CDD" id="cd00303">
    <property type="entry name" value="retropepsin_like"/>
    <property type="match status" value="1"/>
</dbReference>